<dbReference type="EMBL" id="MCGE01000025">
    <property type="protein sequence ID" value="ORZ10146.1"/>
    <property type="molecule type" value="Genomic_DNA"/>
</dbReference>
<comment type="caution">
    <text evidence="2">The sequence shown here is derived from an EMBL/GenBank/DDBJ whole genome shotgun (WGS) entry which is preliminary data.</text>
</comment>
<feature type="compositionally biased region" description="Basic and acidic residues" evidence="1">
    <location>
        <begin position="129"/>
        <end position="139"/>
    </location>
</feature>
<evidence type="ECO:0000313" key="2">
    <source>
        <dbReference type="EMBL" id="ORZ10146.1"/>
    </source>
</evidence>
<gene>
    <name evidence="2" type="ORF">BCR42DRAFT_113397</name>
</gene>
<feature type="compositionally biased region" description="Low complexity" evidence="1">
    <location>
        <begin position="33"/>
        <end position="46"/>
    </location>
</feature>
<dbReference type="GO" id="GO:0072686">
    <property type="term" value="C:mitotic spindle"/>
    <property type="evidence" value="ECO:0007669"/>
    <property type="project" value="InterPro"/>
</dbReference>
<name>A0A1X2I654_9FUNG</name>
<dbReference type="InterPro" id="IPR013962">
    <property type="entry name" value="DASH_Dam1"/>
</dbReference>
<dbReference type="STRING" id="90262.A0A1X2I654"/>
<keyword evidence="3" id="KW-1185">Reference proteome</keyword>
<evidence type="ECO:0000313" key="3">
    <source>
        <dbReference type="Proteomes" id="UP000193560"/>
    </source>
</evidence>
<dbReference type="GO" id="GO:0042729">
    <property type="term" value="C:DASH complex"/>
    <property type="evidence" value="ECO:0007669"/>
    <property type="project" value="InterPro"/>
</dbReference>
<proteinExistence type="predicted"/>
<dbReference type="AlphaFoldDB" id="A0A1X2I654"/>
<dbReference type="GO" id="GO:0008608">
    <property type="term" value="P:attachment of spindle microtubules to kinetochore"/>
    <property type="evidence" value="ECO:0007669"/>
    <property type="project" value="InterPro"/>
</dbReference>
<dbReference type="OrthoDB" id="5586015at2759"/>
<dbReference type="Proteomes" id="UP000193560">
    <property type="component" value="Unassembled WGS sequence"/>
</dbReference>
<accession>A0A1X2I654</accession>
<dbReference type="Pfam" id="PF08653">
    <property type="entry name" value="DASH_Dam1"/>
    <property type="match status" value="1"/>
</dbReference>
<evidence type="ECO:0000256" key="1">
    <source>
        <dbReference type="SAM" id="MobiDB-lite"/>
    </source>
</evidence>
<feature type="region of interest" description="Disordered" evidence="1">
    <location>
        <begin position="1"/>
        <end position="46"/>
    </location>
</feature>
<organism evidence="2 3">
    <name type="scientific">Absidia repens</name>
    <dbReference type="NCBI Taxonomy" id="90262"/>
    <lineage>
        <taxon>Eukaryota</taxon>
        <taxon>Fungi</taxon>
        <taxon>Fungi incertae sedis</taxon>
        <taxon>Mucoromycota</taxon>
        <taxon>Mucoromycotina</taxon>
        <taxon>Mucoromycetes</taxon>
        <taxon>Mucorales</taxon>
        <taxon>Cunninghamellaceae</taxon>
        <taxon>Absidia</taxon>
    </lineage>
</organism>
<sequence length="254" mass="28221">MSPKTRRVVDQDNSKLNAANDDGAVDNKSTLPSTTSTSSSSTTSTTFDQLAPTLLAMNEKFTAMNDQFQELKKVDDSLARFNDAFGAFLFGLSANGTTVQWPKTSTILDIEKYKTPQMAQVAQGTSAKPTEDQAPKKESPLASKIGTTATKDKKIAKKRRKFVTKIDINKIIAHLPLKYREQTEHMKTMETVLRVLRLKPEGMTMAAMVREIGLPQYRVTDCLNALVRSKDVQKFNPKGQLAIYQMDPAKFASH</sequence>
<feature type="region of interest" description="Disordered" evidence="1">
    <location>
        <begin position="123"/>
        <end position="143"/>
    </location>
</feature>
<protein>
    <submittedName>
        <fullName evidence="2">Uncharacterized protein</fullName>
    </submittedName>
</protein>
<reference evidence="2 3" key="1">
    <citation type="submission" date="2016-07" db="EMBL/GenBank/DDBJ databases">
        <title>Pervasive Adenine N6-methylation of Active Genes in Fungi.</title>
        <authorList>
            <consortium name="DOE Joint Genome Institute"/>
            <person name="Mondo S.J."/>
            <person name="Dannebaum R.O."/>
            <person name="Kuo R.C."/>
            <person name="Labutti K."/>
            <person name="Haridas S."/>
            <person name="Kuo A."/>
            <person name="Salamov A."/>
            <person name="Ahrendt S.R."/>
            <person name="Lipzen A."/>
            <person name="Sullivan W."/>
            <person name="Andreopoulos W.B."/>
            <person name="Clum A."/>
            <person name="Lindquist E."/>
            <person name="Daum C."/>
            <person name="Ramamoorthy G.K."/>
            <person name="Gryganskyi A."/>
            <person name="Culley D."/>
            <person name="Magnuson J.K."/>
            <person name="James T.Y."/>
            <person name="O'Malley M.A."/>
            <person name="Stajich J.E."/>
            <person name="Spatafora J.W."/>
            <person name="Visel A."/>
            <person name="Grigoriev I.V."/>
        </authorList>
    </citation>
    <scope>NUCLEOTIDE SEQUENCE [LARGE SCALE GENOMIC DNA]</scope>
    <source>
        <strain evidence="2 3">NRRL 1336</strain>
    </source>
</reference>